<dbReference type="Proteomes" id="UP000024635">
    <property type="component" value="Unassembled WGS sequence"/>
</dbReference>
<name>A0A016UA48_9BILA</name>
<reference evidence="2" key="1">
    <citation type="journal article" date="2015" name="Nat. Genet.">
        <title>The genome and transcriptome of the zoonotic hookworm Ancylostoma ceylanicum identify infection-specific gene families.</title>
        <authorList>
            <person name="Schwarz E.M."/>
            <person name="Hu Y."/>
            <person name="Antoshechkin I."/>
            <person name="Miller M.M."/>
            <person name="Sternberg P.W."/>
            <person name="Aroian R.V."/>
        </authorList>
    </citation>
    <scope>NUCLEOTIDE SEQUENCE</scope>
    <source>
        <strain evidence="2">HY135</strain>
    </source>
</reference>
<sequence length="66" mass="7308">MEHWVHKKTALPTHAYTCGPCRKDRRIGVRFHSVAAAGSRLDLLGLSISLFACLRRSLPEFLGTSA</sequence>
<protein>
    <submittedName>
        <fullName evidence="1">Uncharacterized protein</fullName>
    </submittedName>
</protein>
<dbReference type="EMBL" id="JARK01001385">
    <property type="protein sequence ID" value="EYC11821.1"/>
    <property type="molecule type" value="Genomic_DNA"/>
</dbReference>
<comment type="caution">
    <text evidence="1">The sequence shown here is derived from an EMBL/GenBank/DDBJ whole genome shotgun (WGS) entry which is preliminary data.</text>
</comment>
<accession>A0A016UA48</accession>
<keyword evidence="2" id="KW-1185">Reference proteome</keyword>
<organism evidence="1 2">
    <name type="scientific">Ancylostoma ceylanicum</name>
    <dbReference type="NCBI Taxonomy" id="53326"/>
    <lineage>
        <taxon>Eukaryota</taxon>
        <taxon>Metazoa</taxon>
        <taxon>Ecdysozoa</taxon>
        <taxon>Nematoda</taxon>
        <taxon>Chromadorea</taxon>
        <taxon>Rhabditida</taxon>
        <taxon>Rhabditina</taxon>
        <taxon>Rhabditomorpha</taxon>
        <taxon>Strongyloidea</taxon>
        <taxon>Ancylostomatidae</taxon>
        <taxon>Ancylostomatinae</taxon>
        <taxon>Ancylostoma</taxon>
    </lineage>
</organism>
<evidence type="ECO:0000313" key="2">
    <source>
        <dbReference type="Proteomes" id="UP000024635"/>
    </source>
</evidence>
<evidence type="ECO:0000313" key="1">
    <source>
        <dbReference type="EMBL" id="EYC11821.1"/>
    </source>
</evidence>
<proteinExistence type="predicted"/>
<gene>
    <name evidence="1" type="primary">Acey_s0049.g1793</name>
    <name evidence="1" type="ORF">Y032_0049g1793</name>
</gene>
<dbReference type="AlphaFoldDB" id="A0A016UA48"/>